<protein>
    <recommendedName>
        <fullName evidence="4">Ornithine cyclodeaminase</fullName>
    </recommendedName>
</protein>
<dbReference type="Proteomes" id="UP001498476">
    <property type="component" value="Unassembled WGS sequence"/>
</dbReference>
<dbReference type="EMBL" id="JAZAVJ010000059">
    <property type="protein sequence ID" value="KAK7417267.1"/>
    <property type="molecule type" value="Genomic_DNA"/>
</dbReference>
<dbReference type="InterPro" id="IPR036291">
    <property type="entry name" value="NAD(P)-bd_dom_sf"/>
</dbReference>
<gene>
    <name evidence="2" type="ORF">QQX98_004701</name>
</gene>
<evidence type="ECO:0000256" key="1">
    <source>
        <dbReference type="ARBA" id="ARBA00008903"/>
    </source>
</evidence>
<dbReference type="PANTHER" id="PTHR13812:SF19">
    <property type="entry name" value="KETIMINE REDUCTASE MU-CRYSTALLIN"/>
    <property type="match status" value="1"/>
</dbReference>
<comment type="caution">
    <text evidence="2">The sequence shown here is derived from an EMBL/GenBank/DDBJ whole genome shotgun (WGS) entry which is preliminary data.</text>
</comment>
<proteinExistence type="inferred from homology"/>
<dbReference type="InterPro" id="IPR003462">
    <property type="entry name" value="ODC_Mu_crystall"/>
</dbReference>
<dbReference type="PANTHER" id="PTHR13812">
    <property type="entry name" value="KETIMINE REDUCTASE MU-CRYSTALLIN"/>
    <property type="match status" value="1"/>
</dbReference>
<comment type="similarity">
    <text evidence="1">Belongs to the ornithine cyclodeaminase/mu-crystallin family.</text>
</comment>
<dbReference type="InterPro" id="IPR023401">
    <property type="entry name" value="ODC_N"/>
</dbReference>
<dbReference type="Gene3D" id="3.30.1780.10">
    <property type="entry name" value="ornithine cyclodeaminase, domain 1"/>
    <property type="match status" value="1"/>
</dbReference>
<keyword evidence="3" id="KW-1185">Reference proteome</keyword>
<name>A0ABR1H842_9HYPO</name>
<accession>A0ABR1H842</accession>
<dbReference type="Gene3D" id="3.40.50.720">
    <property type="entry name" value="NAD(P)-binding Rossmann-like Domain"/>
    <property type="match status" value="1"/>
</dbReference>
<reference evidence="2 3" key="1">
    <citation type="journal article" date="2025" name="Microbiol. Resour. Announc.">
        <title>Draft genome sequences for Neonectria magnoliae and Neonectria punicea, canker pathogens of Liriodendron tulipifera and Acer saccharum in West Virginia.</title>
        <authorList>
            <person name="Petronek H.M."/>
            <person name="Kasson M.T."/>
            <person name="Metheny A.M."/>
            <person name="Stauder C.M."/>
            <person name="Lovett B."/>
            <person name="Lynch S.C."/>
            <person name="Garnas J.R."/>
            <person name="Kasson L.R."/>
            <person name="Stajich J.E."/>
        </authorList>
    </citation>
    <scope>NUCLEOTIDE SEQUENCE [LARGE SCALE GENOMIC DNA]</scope>
    <source>
        <strain evidence="2 3">NRRL 64653</strain>
    </source>
</reference>
<evidence type="ECO:0000313" key="3">
    <source>
        <dbReference type="Proteomes" id="UP001498476"/>
    </source>
</evidence>
<evidence type="ECO:0000313" key="2">
    <source>
        <dbReference type="EMBL" id="KAK7417267.1"/>
    </source>
</evidence>
<sequence length="367" mass="39656">MPFTVLTDSHVKDIFRKLSTSQLLVFVQSLEKALIEYSCRDGSQYQPHRGVVTRPWGQVSLFMSATTESLIGVKIVGIRPSNAAMSGTSQKPEPALKSALTLCDAQGRATGVLNAADLTAFRTALGSMLLFRLRRSVANVVVFGAGKQAPWHIELAMLLRGQDIRKITIVNRSSTRTDALLGELLNSSEFKPPSHVRITAFGGGANRDTSLEELVVDADAIFCTTPATEPLFPSRFLTSPQAQGKARFISAIGSYRLDMQEIDPGLLRSITNPSTSPSFPLYNGGVVAVDSVQGCMEEAGVTPDKMLEIGTILQERSSSGSAELNPWLEYGFVIYKSVGVGIMDLAIGQDLIRIAGSQNVGWVLDDF</sequence>
<evidence type="ECO:0008006" key="4">
    <source>
        <dbReference type="Google" id="ProtNLM"/>
    </source>
</evidence>
<organism evidence="2 3">
    <name type="scientific">Neonectria punicea</name>
    <dbReference type="NCBI Taxonomy" id="979145"/>
    <lineage>
        <taxon>Eukaryota</taxon>
        <taxon>Fungi</taxon>
        <taxon>Dikarya</taxon>
        <taxon>Ascomycota</taxon>
        <taxon>Pezizomycotina</taxon>
        <taxon>Sordariomycetes</taxon>
        <taxon>Hypocreomycetidae</taxon>
        <taxon>Hypocreales</taxon>
        <taxon>Nectriaceae</taxon>
        <taxon>Neonectria</taxon>
    </lineage>
</organism>
<dbReference type="SUPFAM" id="SSF51735">
    <property type="entry name" value="NAD(P)-binding Rossmann-fold domains"/>
    <property type="match status" value="1"/>
</dbReference>